<dbReference type="PROSITE" id="PS50240">
    <property type="entry name" value="TRYPSIN_DOM"/>
    <property type="match status" value="1"/>
</dbReference>
<dbReference type="PROSITE" id="PS00135">
    <property type="entry name" value="TRYPSIN_SER"/>
    <property type="match status" value="1"/>
</dbReference>
<name>A0AAD9P6L6_RIDPI</name>
<dbReference type="PROSITE" id="PS00134">
    <property type="entry name" value="TRYPSIN_HIS"/>
    <property type="match status" value="1"/>
</dbReference>
<dbReference type="InterPro" id="IPR001254">
    <property type="entry name" value="Trypsin_dom"/>
</dbReference>
<accession>A0AAD9P6L6</accession>
<dbReference type="InterPro" id="IPR033116">
    <property type="entry name" value="TRYPSIN_SER"/>
</dbReference>
<dbReference type="InterPro" id="IPR001314">
    <property type="entry name" value="Peptidase_S1A"/>
</dbReference>
<keyword evidence="4" id="KW-1015">Disulfide bond</keyword>
<dbReference type="PRINTS" id="PR00722">
    <property type="entry name" value="CHYMOTRYPSIN"/>
</dbReference>
<dbReference type="CDD" id="cd00190">
    <property type="entry name" value="Tryp_SPc"/>
    <property type="match status" value="1"/>
</dbReference>
<sequence length="268" mass="29230">MGGEGGEGSNLPLPPSGLLPPPTLEPAPLVYIIGGVEAVPYSWPWMASIYFNEFEMHTCGATIIDRRWVITAAHCLTGGFGVSFMVIVGGMYDYNKPDSKWQKLPIIREVLHPKLNESVFPPQNDIALLKLGEDFRYTPEVSPVCLPSRDVADNTMCVTTGWGKGPGQSECRRPKYHGNNVTDFMLCAGYPIEGGKDTCVGDSGGPLMCKDGRKWVLHGITSWNKGPGCGKPNDPGVYTRVTYYMDWIKQTIAGKCSKLPTPGLNTSQ</sequence>
<evidence type="ECO:0000256" key="5">
    <source>
        <dbReference type="RuleBase" id="RU363034"/>
    </source>
</evidence>
<dbReference type="AlphaFoldDB" id="A0AAD9P6L6"/>
<evidence type="ECO:0000256" key="4">
    <source>
        <dbReference type="ARBA" id="ARBA00023157"/>
    </source>
</evidence>
<dbReference type="SMART" id="SM00020">
    <property type="entry name" value="Tryp_SPc"/>
    <property type="match status" value="1"/>
</dbReference>
<evidence type="ECO:0000256" key="2">
    <source>
        <dbReference type="ARBA" id="ARBA00022801"/>
    </source>
</evidence>
<evidence type="ECO:0000259" key="6">
    <source>
        <dbReference type="PROSITE" id="PS50240"/>
    </source>
</evidence>
<dbReference type="FunFam" id="2.40.10.10:FF:000118">
    <property type="entry name" value="Chymotrypsinogen A"/>
    <property type="match status" value="1"/>
</dbReference>
<keyword evidence="1 5" id="KW-0645">Protease</keyword>
<keyword evidence="2 5" id="KW-0378">Hydrolase</keyword>
<keyword evidence="8" id="KW-1185">Reference proteome</keyword>
<protein>
    <recommendedName>
        <fullName evidence="6">Peptidase S1 domain-containing protein</fullName>
    </recommendedName>
</protein>
<dbReference type="PANTHER" id="PTHR24252:SF7">
    <property type="entry name" value="HYALIN"/>
    <property type="match status" value="1"/>
</dbReference>
<dbReference type="PANTHER" id="PTHR24252">
    <property type="entry name" value="ACROSIN-RELATED"/>
    <property type="match status" value="1"/>
</dbReference>
<evidence type="ECO:0000313" key="7">
    <source>
        <dbReference type="EMBL" id="KAK2189123.1"/>
    </source>
</evidence>
<keyword evidence="3 5" id="KW-0720">Serine protease</keyword>
<dbReference type="InterPro" id="IPR018114">
    <property type="entry name" value="TRYPSIN_HIS"/>
</dbReference>
<dbReference type="SUPFAM" id="SSF50494">
    <property type="entry name" value="Trypsin-like serine proteases"/>
    <property type="match status" value="1"/>
</dbReference>
<evidence type="ECO:0000313" key="8">
    <source>
        <dbReference type="Proteomes" id="UP001209878"/>
    </source>
</evidence>
<dbReference type="InterPro" id="IPR043504">
    <property type="entry name" value="Peptidase_S1_PA_chymotrypsin"/>
</dbReference>
<reference evidence="7" key="1">
    <citation type="journal article" date="2023" name="Mol. Biol. Evol.">
        <title>Third-Generation Sequencing Reveals the Adaptive Role of the Epigenome in Three Deep-Sea Polychaetes.</title>
        <authorList>
            <person name="Perez M."/>
            <person name="Aroh O."/>
            <person name="Sun Y."/>
            <person name="Lan Y."/>
            <person name="Juniper S.K."/>
            <person name="Young C.R."/>
            <person name="Angers B."/>
            <person name="Qian P.Y."/>
        </authorList>
    </citation>
    <scope>NUCLEOTIDE SEQUENCE</scope>
    <source>
        <strain evidence="7">R07B-5</strain>
    </source>
</reference>
<evidence type="ECO:0000256" key="1">
    <source>
        <dbReference type="ARBA" id="ARBA00022670"/>
    </source>
</evidence>
<dbReference type="InterPro" id="IPR009003">
    <property type="entry name" value="Peptidase_S1_PA"/>
</dbReference>
<organism evidence="7 8">
    <name type="scientific">Ridgeia piscesae</name>
    <name type="common">Tubeworm</name>
    <dbReference type="NCBI Taxonomy" id="27915"/>
    <lineage>
        <taxon>Eukaryota</taxon>
        <taxon>Metazoa</taxon>
        <taxon>Spiralia</taxon>
        <taxon>Lophotrochozoa</taxon>
        <taxon>Annelida</taxon>
        <taxon>Polychaeta</taxon>
        <taxon>Sedentaria</taxon>
        <taxon>Canalipalpata</taxon>
        <taxon>Sabellida</taxon>
        <taxon>Siboglinidae</taxon>
        <taxon>Ridgeia</taxon>
    </lineage>
</organism>
<dbReference type="GO" id="GO:0006508">
    <property type="term" value="P:proteolysis"/>
    <property type="evidence" value="ECO:0007669"/>
    <property type="project" value="UniProtKB-KW"/>
</dbReference>
<feature type="domain" description="Peptidase S1" evidence="6">
    <location>
        <begin position="32"/>
        <end position="253"/>
    </location>
</feature>
<evidence type="ECO:0000256" key="3">
    <source>
        <dbReference type="ARBA" id="ARBA00022825"/>
    </source>
</evidence>
<comment type="caution">
    <text evidence="7">The sequence shown here is derived from an EMBL/GenBank/DDBJ whole genome shotgun (WGS) entry which is preliminary data.</text>
</comment>
<proteinExistence type="predicted"/>
<dbReference type="GO" id="GO:0004252">
    <property type="term" value="F:serine-type endopeptidase activity"/>
    <property type="evidence" value="ECO:0007669"/>
    <property type="project" value="InterPro"/>
</dbReference>
<dbReference type="Gene3D" id="2.40.10.10">
    <property type="entry name" value="Trypsin-like serine proteases"/>
    <property type="match status" value="1"/>
</dbReference>
<dbReference type="Proteomes" id="UP001209878">
    <property type="component" value="Unassembled WGS sequence"/>
</dbReference>
<gene>
    <name evidence="7" type="ORF">NP493_115g12028</name>
</gene>
<dbReference type="Pfam" id="PF00089">
    <property type="entry name" value="Trypsin"/>
    <property type="match status" value="1"/>
</dbReference>
<dbReference type="EMBL" id="JAODUO010000114">
    <property type="protein sequence ID" value="KAK2189123.1"/>
    <property type="molecule type" value="Genomic_DNA"/>
</dbReference>